<evidence type="ECO:0000256" key="4">
    <source>
        <dbReference type="ARBA" id="ARBA00022723"/>
    </source>
</evidence>
<dbReference type="GO" id="GO:0008270">
    <property type="term" value="F:zinc ion binding"/>
    <property type="evidence" value="ECO:0007669"/>
    <property type="project" value="UniProtKB-KW"/>
</dbReference>
<dbReference type="GO" id="GO:0061630">
    <property type="term" value="F:ubiquitin protein ligase activity"/>
    <property type="evidence" value="ECO:0007669"/>
    <property type="project" value="UniProtKB-EC"/>
</dbReference>
<dbReference type="Proteomes" id="UP000242167">
    <property type="component" value="Nucleomorph 2"/>
</dbReference>
<sequence length="477" mass="56927">MLQLVIKIFYNICTFIANIALILKCFMASNEAKLYSFLRLLSHHGIMRFSFSVLLIKYLSKNFVSILLKIFEQSDQVKNATLFETILKFSKNKILTQSIKNSIMECIIILLFCSRKFTFYSTFIFFVATIFKTIHEPILEKFYDNYEIIFNWFENEGIFLFNFSLLISLESFFISYFDTRTIPRIVNILTGPEIYQISYYVRGNYIFSLINYFIKCKKNNVVDTFILISYLKLLTNILSIGIFILNLNCIAVTNRSVFKYFAIRRTFICIKILIDINQEIVRYRKTKYSIQNLLNSPTMDDMNFQNDKLCIICRDEFNFEDSKILSCKHIYHIKCLQTWLIRQYCCPICLAPISTKSKKLQTIINDKSSNRGCVLFLKFIKRVLKIKKFSGSSVFNKFNKFYQISHNSLFEFFKNHNNKITLIEKKQIYKYFRKILNLNQFYQNQKRKLSKIFQAVTESEYNTSKDTNFRYFDLWSR</sequence>
<feature type="transmembrane region" description="Helical" evidence="9">
    <location>
        <begin position="9"/>
        <end position="29"/>
    </location>
</feature>
<dbReference type="SMART" id="SM00184">
    <property type="entry name" value="RING"/>
    <property type="match status" value="1"/>
</dbReference>
<keyword evidence="9" id="KW-1133">Transmembrane helix</keyword>
<dbReference type="InterPro" id="IPR001841">
    <property type="entry name" value="Znf_RING"/>
</dbReference>
<dbReference type="PIR" id="D90112">
    <property type="entry name" value="D90112"/>
</dbReference>
<dbReference type="GO" id="GO:0000428">
    <property type="term" value="C:DNA-directed RNA polymerase complex"/>
    <property type="evidence" value="ECO:0007669"/>
    <property type="project" value="UniProtKB-KW"/>
</dbReference>
<keyword evidence="6" id="KW-0833">Ubl conjugation pathway</keyword>
<evidence type="ECO:0000256" key="5">
    <source>
        <dbReference type="ARBA" id="ARBA00022771"/>
    </source>
</evidence>
<dbReference type="InterPro" id="IPR045191">
    <property type="entry name" value="MBR1/2-like"/>
</dbReference>
<keyword evidence="3" id="KW-0808">Transferase</keyword>
<keyword evidence="4" id="KW-0479">Metal-binding</keyword>
<keyword evidence="9" id="KW-0812">Transmembrane</keyword>
<evidence type="ECO:0000259" key="10">
    <source>
        <dbReference type="PROSITE" id="PS50089"/>
    </source>
</evidence>
<dbReference type="RefSeq" id="XP_001713280.1">
    <property type="nucleotide sequence ID" value="XM_001713228.1"/>
</dbReference>
<proteinExistence type="predicted"/>
<evidence type="ECO:0000313" key="11">
    <source>
        <dbReference type="EMBL" id="CAC27064.1"/>
    </source>
</evidence>
<dbReference type="SUPFAM" id="SSF57850">
    <property type="entry name" value="RING/U-box"/>
    <property type="match status" value="1"/>
</dbReference>
<dbReference type="PANTHER" id="PTHR22937">
    <property type="entry name" value="E3 UBIQUITIN-PROTEIN LIGASE RNF165"/>
    <property type="match status" value="1"/>
</dbReference>
<evidence type="ECO:0000256" key="2">
    <source>
        <dbReference type="ARBA" id="ARBA00012483"/>
    </source>
</evidence>
<reference evidence="11 12" key="1">
    <citation type="journal article" date="2001" name="Nature">
        <title>The highly reduced genome of an enslaved algal nucleus.</title>
        <authorList>
            <person name="Douglas S."/>
            <person name="Zauner S."/>
            <person name="Fraunholz M."/>
            <person name="Beaton M."/>
            <person name="Penny S."/>
            <person name="Deng L."/>
            <person name="Wu X."/>
            <person name="Reith M."/>
            <person name="Cavalier-Smith T."/>
            <person name="Maier U."/>
        </authorList>
    </citation>
    <scope>NUCLEOTIDE SEQUENCE [LARGE SCALE GENOMIC DNA]</scope>
</reference>
<evidence type="ECO:0000256" key="1">
    <source>
        <dbReference type="ARBA" id="ARBA00000900"/>
    </source>
</evidence>
<evidence type="ECO:0000256" key="9">
    <source>
        <dbReference type="SAM" id="Phobius"/>
    </source>
</evidence>
<keyword evidence="9" id="KW-0472">Membrane</keyword>
<evidence type="ECO:0000256" key="7">
    <source>
        <dbReference type="ARBA" id="ARBA00022833"/>
    </source>
</evidence>
<dbReference type="EC" id="2.3.2.27" evidence="2"/>
<dbReference type="GeneID" id="857600"/>
<name>Q9AW07_GUITH</name>
<evidence type="ECO:0000256" key="6">
    <source>
        <dbReference type="ARBA" id="ARBA00022786"/>
    </source>
</evidence>
<dbReference type="EMBL" id="AJ010592">
    <property type="protein sequence ID" value="CAC27064.1"/>
    <property type="molecule type" value="Genomic_DNA"/>
</dbReference>
<dbReference type="AlphaFoldDB" id="Q9AW07"/>
<comment type="catalytic activity">
    <reaction evidence="1">
        <text>S-ubiquitinyl-[E2 ubiquitin-conjugating enzyme]-L-cysteine + [acceptor protein]-L-lysine = [E2 ubiquitin-conjugating enzyme]-L-cysteine + N(6)-ubiquitinyl-[acceptor protein]-L-lysine.</text>
        <dbReference type="EC" id="2.3.2.27"/>
    </reaction>
</comment>
<protein>
    <recommendedName>
        <fullName evidence="2">RING-type E3 ubiquitin transferase</fullName>
        <ecNumber evidence="2">2.3.2.27</ecNumber>
    </recommendedName>
</protein>
<keyword evidence="7" id="KW-0862">Zinc</keyword>
<keyword evidence="5 8" id="KW-0863">Zinc-finger</keyword>
<feature type="domain" description="RING-type" evidence="10">
    <location>
        <begin position="310"/>
        <end position="349"/>
    </location>
</feature>
<dbReference type="Pfam" id="PF13639">
    <property type="entry name" value="zf-RING_2"/>
    <property type="match status" value="1"/>
</dbReference>
<accession>Q9AW07</accession>
<evidence type="ECO:0000256" key="3">
    <source>
        <dbReference type="ARBA" id="ARBA00022679"/>
    </source>
</evidence>
<dbReference type="InterPro" id="IPR013083">
    <property type="entry name" value="Znf_RING/FYVE/PHD"/>
</dbReference>
<feature type="transmembrane region" description="Helical" evidence="9">
    <location>
        <begin position="225"/>
        <end position="245"/>
    </location>
</feature>
<evidence type="ECO:0000313" key="12">
    <source>
        <dbReference type="Proteomes" id="UP000242167"/>
    </source>
</evidence>
<feature type="transmembrane region" description="Helical" evidence="9">
    <location>
        <begin position="117"/>
        <end position="138"/>
    </location>
</feature>
<dbReference type="PROSITE" id="PS50089">
    <property type="entry name" value="ZF_RING_2"/>
    <property type="match status" value="1"/>
</dbReference>
<organism evidence="11 12">
    <name type="scientific">Guillardia theta</name>
    <name type="common">Cryptophyte</name>
    <name type="synonym">Cryptomonas phi</name>
    <dbReference type="NCBI Taxonomy" id="55529"/>
    <lineage>
        <taxon>Eukaryota</taxon>
        <taxon>Cryptophyceae</taxon>
        <taxon>Pyrenomonadales</taxon>
        <taxon>Geminigeraceae</taxon>
        <taxon>Guillardia</taxon>
    </lineage>
</organism>
<dbReference type="PANTHER" id="PTHR22937:SF65">
    <property type="entry name" value="E3 UBIQUITIN-PROTEIN LIGASE ARK2C"/>
    <property type="match status" value="1"/>
</dbReference>
<dbReference type="Gene3D" id="3.30.40.10">
    <property type="entry name" value="Zinc/RING finger domain, C3HC4 (zinc finger)"/>
    <property type="match status" value="1"/>
</dbReference>
<evidence type="ECO:0000256" key="8">
    <source>
        <dbReference type="PROSITE-ProRule" id="PRU00175"/>
    </source>
</evidence>
<feature type="transmembrane region" description="Helical" evidence="9">
    <location>
        <begin position="158"/>
        <end position="177"/>
    </location>
</feature>